<evidence type="ECO:0000313" key="2">
    <source>
        <dbReference type="Proteomes" id="UP000297245"/>
    </source>
</evidence>
<reference evidence="1 2" key="1">
    <citation type="journal article" date="2019" name="Nat. Ecol. Evol.">
        <title>Megaphylogeny resolves global patterns of mushroom evolution.</title>
        <authorList>
            <person name="Varga T."/>
            <person name="Krizsan K."/>
            <person name="Foldi C."/>
            <person name="Dima B."/>
            <person name="Sanchez-Garcia M."/>
            <person name="Sanchez-Ramirez S."/>
            <person name="Szollosi G.J."/>
            <person name="Szarkandi J.G."/>
            <person name="Papp V."/>
            <person name="Albert L."/>
            <person name="Andreopoulos W."/>
            <person name="Angelini C."/>
            <person name="Antonin V."/>
            <person name="Barry K.W."/>
            <person name="Bougher N.L."/>
            <person name="Buchanan P."/>
            <person name="Buyck B."/>
            <person name="Bense V."/>
            <person name="Catcheside P."/>
            <person name="Chovatia M."/>
            <person name="Cooper J."/>
            <person name="Damon W."/>
            <person name="Desjardin D."/>
            <person name="Finy P."/>
            <person name="Geml J."/>
            <person name="Haridas S."/>
            <person name="Hughes K."/>
            <person name="Justo A."/>
            <person name="Karasinski D."/>
            <person name="Kautmanova I."/>
            <person name="Kiss B."/>
            <person name="Kocsube S."/>
            <person name="Kotiranta H."/>
            <person name="LaButti K.M."/>
            <person name="Lechner B.E."/>
            <person name="Liimatainen K."/>
            <person name="Lipzen A."/>
            <person name="Lukacs Z."/>
            <person name="Mihaltcheva S."/>
            <person name="Morgado L.N."/>
            <person name="Niskanen T."/>
            <person name="Noordeloos M.E."/>
            <person name="Ohm R.A."/>
            <person name="Ortiz-Santana B."/>
            <person name="Ovrebo C."/>
            <person name="Racz N."/>
            <person name="Riley R."/>
            <person name="Savchenko A."/>
            <person name="Shiryaev A."/>
            <person name="Soop K."/>
            <person name="Spirin V."/>
            <person name="Szebenyi C."/>
            <person name="Tomsovsky M."/>
            <person name="Tulloss R.E."/>
            <person name="Uehling J."/>
            <person name="Grigoriev I.V."/>
            <person name="Vagvolgyi C."/>
            <person name="Papp T."/>
            <person name="Martin F.M."/>
            <person name="Miettinen O."/>
            <person name="Hibbett D.S."/>
            <person name="Nagy L.G."/>
        </authorList>
    </citation>
    <scope>NUCLEOTIDE SEQUENCE [LARGE SCALE GENOMIC DNA]</scope>
    <source>
        <strain evidence="1 2">CBS 962.96</strain>
    </source>
</reference>
<evidence type="ECO:0000313" key="1">
    <source>
        <dbReference type="EMBL" id="THU98171.1"/>
    </source>
</evidence>
<proteinExistence type="predicted"/>
<gene>
    <name evidence="1" type="ORF">K435DRAFT_795913</name>
</gene>
<sequence length="332" mass="37514">MPIYAYTRVSSKVYSVTELLCTIAGQCQYSELINLALISQRTRDVVDFAVRDRIKTTLSPYFSTPDHLQNFFSLLDSTKALVLGSVPLLVAGLPVPDDRILMIATSVLYEKPWDYWQESFGWKRLERSPGIARQVAGVASYSINGRIIHFISSPRMFPINVVGNFHETASMNFLTSTRLYIGYPELTMNFQSSHVAGNKVGWQTGWGMLRDFKSPPSWVPGVHCLLEPICWRTSPAVTFLSWGGYRTHKRVDHELPKECDIHETKFRTFCPCNKCHCGRITEESADIQNLVCALYGAWDDLRGKLLDIQAGGDTYLVRRDKQGVLRVLPPAA</sequence>
<keyword evidence="2" id="KW-1185">Reference proteome</keyword>
<dbReference type="EMBL" id="ML179141">
    <property type="protein sequence ID" value="THU98171.1"/>
    <property type="molecule type" value="Genomic_DNA"/>
</dbReference>
<dbReference type="AlphaFoldDB" id="A0A4S8M7W4"/>
<dbReference type="OrthoDB" id="3014797at2759"/>
<name>A0A4S8M7W4_DENBC</name>
<dbReference type="Proteomes" id="UP000297245">
    <property type="component" value="Unassembled WGS sequence"/>
</dbReference>
<accession>A0A4S8M7W4</accession>
<protein>
    <submittedName>
        <fullName evidence="1">Uncharacterized protein</fullName>
    </submittedName>
</protein>
<organism evidence="1 2">
    <name type="scientific">Dendrothele bispora (strain CBS 962.96)</name>
    <dbReference type="NCBI Taxonomy" id="1314807"/>
    <lineage>
        <taxon>Eukaryota</taxon>
        <taxon>Fungi</taxon>
        <taxon>Dikarya</taxon>
        <taxon>Basidiomycota</taxon>
        <taxon>Agaricomycotina</taxon>
        <taxon>Agaricomycetes</taxon>
        <taxon>Agaricomycetidae</taxon>
        <taxon>Agaricales</taxon>
        <taxon>Agaricales incertae sedis</taxon>
        <taxon>Dendrothele</taxon>
    </lineage>
</organism>